<dbReference type="KEGG" id="bja:bll6668"/>
<protein>
    <submittedName>
        <fullName evidence="2">Bll6668 protein</fullName>
    </submittedName>
</protein>
<dbReference type="Proteomes" id="UP000002526">
    <property type="component" value="Chromosome"/>
</dbReference>
<dbReference type="HOGENOM" id="CLU_1913042_0_0_5"/>
<dbReference type="AlphaFoldDB" id="Q89FN1"/>
<dbReference type="InParanoid" id="Q89FN1"/>
<feature type="compositionally biased region" description="Basic and acidic residues" evidence="1">
    <location>
        <begin position="121"/>
        <end position="132"/>
    </location>
</feature>
<feature type="region of interest" description="Disordered" evidence="1">
    <location>
        <begin position="100"/>
        <end position="132"/>
    </location>
</feature>
<proteinExistence type="predicted"/>
<organism evidence="2 3">
    <name type="scientific">Bradyrhizobium diazoefficiens (strain JCM 10833 / BCRC 13528 / IAM 13628 / NBRC 14792 / USDA 110)</name>
    <dbReference type="NCBI Taxonomy" id="224911"/>
    <lineage>
        <taxon>Bacteria</taxon>
        <taxon>Pseudomonadati</taxon>
        <taxon>Pseudomonadota</taxon>
        <taxon>Alphaproteobacteria</taxon>
        <taxon>Hyphomicrobiales</taxon>
        <taxon>Nitrobacteraceae</taxon>
        <taxon>Bradyrhizobium</taxon>
    </lineage>
</organism>
<reference evidence="3" key="1">
    <citation type="journal article" date="2002" name="DNA Res.">
        <title>Complete genomic sequence of nitrogen-fixing symbiotic bacterium Bradyrhizobium japonicum USDA110.</title>
        <authorList>
            <person name="Kaneko T."/>
            <person name="Nakamura Y."/>
            <person name="Sato S."/>
            <person name="Minamisawa K."/>
            <person name="Uchiumi T."/>
            <person name="Sasamoto S."/>
            <person name="Watanabe A."/>
            <person name="Idesawa K."/>
            <person name="Iriguchi M."/>
            <person name="Kawashima K."/>
            <person name="Kohara M."/>
            <person name="Matsumoto M."/>
            <person name="Shimpo S."/>
            <person name="Tsuruoka H."/>
            <person name="Wada T."/>
            <person name="Yamada M."/>
            <person name="Tabata S."/>
        </authorList>
    </citation>
    <scope>NUCLEOTIDE SEQUENCE [LARGE SCALE GENOMIC DNA]</scope>
    <source>
        <strain evidence="3">JCM 10833 / BCRC 13528 / IAM 13628 / NBRC 14792 / USDA 110</strain>
    </source>
</reference>
<feature type="region of interest" description="Disordered" evidence="1">
    <location>
        <begin position="1"/>
        <end position="56"/>
    </location>
</feature>
<keyword evidence="3" id="KW-1185">Reference proteome</keyword>
<dbReference type="EnsemblBacteria" id="BAC51933">
    <property type="protein sequence ID" value="BAC51933"/>
    <property type="gene ID" value="BAC51933"/>
</dbReference>
<gene>
    <name evidence="2" type="ordered locus">bll6668</name>
</gene>
<evidence type="ECO:0000256" key="1">
    <source>
        <dbReference type="SAM" id="MobiDB-lite"/>
    </source>
</evidence>
<evidence type="ECO:0000313" key="2">
    <source>
        <dbReference type="EMBL" id="BAC51933.1"/>
    </source>
</evidence>
<name>Q89FN1_BRADU</name>
<evidence type="ECO:0000313" key="3">
    <source>
        <dbReference type="Proteomes" id="UP000002526"/>
    </source>
</evidence>
<sequence length="132" mass="13849">MRRKCGIQPEKWEAARQKKRADRSRDPPFQIPSVASGSERAAALPAQLDLEVGGGREGRERLADDLVGRGAPLERLVLQVLVPDLADAGVVPADHVIAGGCQGRYGKDGGGDAGNGTEGENATHEKSPCGEV</sequence>
<dbReference type="EMBL" id="BA000040">
    <property type="protein sequence ID" value="BAC51933.1"/>
    <property type="molecule type" value="Genomic_DNA"/>
</dbReference>
<accession>Q89FN1</accession>